<evidence type="ECO:0000256" key="8">
    <source>
        <dbReference type="ARBA" id="ARBA00023295"/>
    </source>
</evidence>
<keyword evidence="5" id="KW-0964">Secreted</keyword>
<feature type="glycosylation site" description="N-linked (GlcNAc...) asparagine" evidence="11">
    <location>
        <position position="357"/>
    </location>
</feature>
<feature type="disulfide bond" evidence="12">
    <location>
        <begin position="370"/>
        <end position="427"/>
    </location>
</feature>
<dbReference type="Gene3D" id="3.20.20.70">
    <property type="entry name" value="Aldolase class I"/>
    <property type="match status" value="1"/>
</dbReference>
<evidence type="ECO:0000256" key="3">
    <source>
        <dbReference type="ARBA" id="ARBA00008871"/>
    </source>
</evidence>
<dbReference type="FunFam" id="3.20.20.70:FF:000065">
    <property type="entry name" value="Hyaluronidase"/>
    <property type="match status" value="1"/>
</dbReference>
<dbReference type="GO" id="GO:0031410">
    <property type="term" value="C:cytoplasmic vesicle"/>
    <property type="evidence" value="ECO:0007669"/>
    <property type="project" value="TreeGrafter"/>
</dbReference>
<dbReference type="InterPro" id="IPR017853">
    <property type="entry name" value="GH"/>
</dbReference>
<name>A0A401P0J8_SCYTO</name>
<comment type="catalytic activity">
    <reaction evidence="1 13">
        <text>Random hydrolysis of (1-&gt;4)-linkages between N-acetyl-beta-D-glucosamine and D-glucuronate residues in hyaluronate.</text>
        <dbReference type="EC" id="3.2.1.35"/>
    </reaction>
</comment>
<evidence type="ECO:0000256" key="1">
    <source>
        <dbReference type="ARBA" id="ARBA00000251"/>
    </source>
</evidence>
<dbReference type="GO" id="GO:0004415">
    <property type="term" value="F:hyalurononglucosaminidase activity"/>
    <property type="evidence" value="ECO:0007669"/>
    <property type="project" value="UniProtKB-UniRule"/>
</dbReference>
<evidence type="ECO:0000256" key="14">
    <source>
        <dbReference type="SAM" id="SignalP"/>
    </source>
</evidence>
<dbReference type="PANTHER" id="PTHR11769:SF9">
    <property type="entry name" value="HYALURONIDASE"/>
    <property type="match status" value="1"/>
</dbReference>
<dbReference type="GO" id="GO:0005975">
    <property type="term" value="P:carbohydrate metabolic process"/>
    <property type="evidence" value="ECO:0007669"/>
    <property type="project" value="UniProtKB-UniRule"/>
</dbReference>
<feature type="disulfide bond" evidence="12">
    <location>
        <begin position="51"/>
        <end position="340"/>
    </location>
</feature>
<dbReference type="PRINTS" id="PR00846">
    <property type="entry name" value="GLHYDRLASE56"/>
</dbReference>
<keyword evidence="16" id="KW-1185">Reference proteome</keyword>
<evidence type="ECO:0000313" key="15">
    <source>
        <dbReference type="EMBL" id="GCB66682.1"/>
    </source>
</evidence>
<reference evidence="15 16" key="1">
    <citation type="journal article" date="2018" name="Nat. Ecol. Evol.">
        <title>Shark genomes provide insights into elasmobranch evolution and the origin of vertebrates.</title>
        <authorList>
            <person name="Hara Y"/>
            <person name="Yamaguchi K"/>
            <person name="Onimaru K"/>
            <person name="Kadota M"/>
            <person name="Koyanagi M"/>
            <person name="Keeley SD"/>
            <person name="Tatsumi K"/>
            <person name="Tanaka K"/>
            <person name="Motone F"/>
            <person name="Kageyama Y"/>
            <person name="Nozu R"/>
            <person name="Adachi N"/>
            <person name="Nishimura O"/>
            <person name="Nakagawa R"/>
            <person name="Tanegashima C"/>
            <person name="Kiyatake I"/>
            <person name="Matsumoto R"/>
            <person name="Murakumo K"/>
            <person name="Nishida K"/>
            <person name="Terakita A"/>
            <person name="Kuratani S"/>
            <person name="Sato K"/>
            <person name="Hyodo S Kuraku.S."/>
        </authorList>
    </citation>
    <scope>NUCLEOTIDE SEQUENCE [LARGE SCALE GENOMIC DNA]</scope>
</reference>
<dbReference type="SUPFAM" id="SSF51445">
    <property type="entry name" value="(Trans)glycosidases"/>
    <property type="match status" value="1"/>
</dbReference>
<comment type="subcellular location">
    <subcellularLocation>
        <location evidence="2">Secreted</location>
    </subcellularLocation>
</comment>
<dbReference type="InterPro" id="IPR018155">
    <property type="entry name" value="Hyaluronidase"/>
</dbReference>
<evidence type="ECO:0000256" key="5">
    <source>
        <dbReference type="ARBA" id="ARBA00022525"/>
    </source>
</evidence>
<gene>
    <name evidence="15" type="ORF">scyTo_0012045</name>
</gene>
<keyword evidence="14" id="KW-0732">Signal</keyword>
<keyword evidence="6 13" id="KW-0378">Hydrolase</keyword>
<dbReference type="AlphaFoldDB" id="A0A401P0J8"/>
<protein>
    <recommendedName>
        <fullName evidence="13">Hyaluronidase</fullName>
        <ecNumber evidence="13">3.2.1.35</ecNumber>
    </recommendedName>
</protein>
<evidence type="ECO:0000256" key="2">
    <source>
        <dbReference type="ARBA" id="ARBA00004613"/>
    </source>
</evidence>
<accession>A0A401P0J8</accession>
<dbReference type="OrthoDB" id="5796153at2759"/>
<feature type="signal peptide" evidence="14">
    <location>
        <begin position="1"/>
        <end position="24"/>
    </location>
</feature>
<evidence type="ECO:0000313" key="16">
    <source>
        <dbReference type="Proteomes" id="UP000288216"/>
    </source>
</evidence>
<evidence type="ECO:0000256" key="4">
    <source>
        <dbReference type="ARBA" id="ARBA00011245"/>
    </source>
</evidence>
<dbReference type="STRING" id="75743.A0A401P0J8"/>
<evidence type="ECO:0000256" key="9">
    <source>
        <dbReference type="PIRNR" id="PIRNR038193"/>
    </source>
</evidence>
<keyword evidence="7 12" id="KW-1015">Disulfide bond</keyword>
<evidence type="ECO:0000256" key="10">
    <source>
        <dbReference type="PIRSR" id="PIRSR038193-1"/>
    </source>
</evidence>
<dbReference type="InterPro" id="IPR013785">
    <property type="entry name" value="Aldolase_TIM"/>
</dbReference>
<dbReference type="GO" id="GO:0005576">
    <property type="term" value="C:extracellular region"/>
    <property type="evidence" value="ECO:0007669"/>
    <property type="project" value="UniProtKB-SubCell"/>
</dbReference>
<dbReference type="Proteomes" id="UP000288216">
    <property type="component" value="Unassembled WGS sequence"/>
</dbReference>
<feature type="disulfide bond" evidence="12">
    <location>
        <begin position="429"/>
        <end position="438"/>
    </location>
</feature>
<evidence type="ECO:0000256" key="12">
    <source>
        <dbReference type="PIRSR" id="PIRSR038193-3"/>
    </source>
</evidence>
<dbReference type="EMBL" id="BFAA01005694">
    <property type="protein sequence ID" value="GCB66682.1"/>
    <property type="molecule type" value="Genomic_DNA"/>
</dbReference>
<feature type="chain" id="PRO_5019462077" description="Hyaluronidase" evidence="14">
    <location>
        <begin position="25"/>
        <end position="442"/>
    </location>
</feature>
<proteinExistence type="inferred from homology"/>
<evidence type="ECO:0000256" key="6">
    <source>
        <dbReference type="ARBA" id="ARBA00022801"/>
    </source>
</evidence>
<dbReference type="PANTHER" id="PTHR11769">
    <property type="entry name" value="HYALURONIDASE"/>
    <property type="match status" value="1"/>
</dbReference>
<organism evidence="15 16">
    <name type="scientific">Scyliorhinus torazame</name>
    <name type="common">Cloudy catshark</name>
    <name type="synonym">Catulus torazame</name>
    <dbReference type="NCBI Taxonomy" id="75743"/>
    <lineage>
        <taxon>Eukaryota</taxon>
        <taxon>Metazoa</taxon>
        <taxon>Chordata</taxon>
        <taxon>Craniata</taxon>
        <taxon>Vertebrata</taxon>
        <taxon>Chondrichthyes</taxon>
        <taxon>Elasmobranchii</taxon>
        <taxon>Galeomorphii</taxon>
        <taxon>Galeoidea</taxon>
        <taxon>Carcharhiniformes</taxon>
        <taxon>Scyliorhinidae</taxon>
        <taxon>Scyliorhinus</taxon>
    </lineage>
</organism>
<comment type="similarity">
    <text evidence="3 9 13">Belongs to the glycosyl hydrolase 56 family.</text>
</comment>
<dbReference type="OMA" id="WVRNWDS"/>
<comment type="caution">
    <text evidence="15">The sequence shown here is derived from an EMBL/GenBank/DDBJ whole genome shotgun (WGS) entry which is preliminary data.</text>
</comment>
<keyword evidence="8 13" id="KW-0326">Glycosidase</keyword>
<feature type="disulfide bond" evidence="12">
    <location>
        <begin position="365"/>
        <end position="376"/>
    </location>
</feature>
<sequence length="442" mass="49566">MSATTMILVKAVIGLLCGCTVALGQPLKPAKSPVKSNKPFITVWNSPTAACQSSFGVNLNLRIFDIIANQNESFIGKNVTIFYYDKLGSYPYYTDSGVSVNGGVPQNASLKDHLAKAQVDVEKLIPLQDFGGLSVIDWEAWRPSWIRDWSQKDIYHKKSKELVRRRHPDWSDSQVTKQAQNEYEQAARDFMGQTLKMAKGLRPQGLWGYYGFPCCYNSIISNNYTGECPDIELKRNDHLVWLWRESMALYPSIYLDHTLRSTENAQKYVHYRIKEGLRLSQLGANYSLPVLPYSRIVYANTTEFLTEIDLVHTIGQSVAMGAAGIVLWGNSDYARSQESCLALKAYISGVLGNYIVNVTNAAMICSWLLCTNHGRCVRRSKASHAYLHLNPDSFTVRVNPSDKGPAFLLTGQMAEKDVREMARGFQCQCYSGWGGSHCEISC</sequence>
<evidence type="ECO:0000256" key="11">
    <source>
        <dbReference type="PIRSR" id="PIRSR038193-2"/>
    </source>
</evidence>
<dbReference type="Pfam" id="PF01630">
    <property type="entry name" value="Glyco_hydro_56"/>
    <property type="match status" value="1"/>
</dbReference>
<feature type="disulfide bond" evidence="12">
    <location>
        <begin position="215"/>
        <end position="228"/>
    </location>
</feature>
<dbReference type="GO" id="GO:0030214">
    <property type="term" value="P:hyaluronan catabolic process"/>
    <property type="evidence" value="ECO:0007669"/>
    <property type="project" value="TreeGrafter"/>
</dbReference>
<dbReference type="PIRSF" id="PIRSF038193">
    <property type="entry name" value="Hyaluronidase"/>
    <property type="match status" value="1"/>
</dbReference>
<comment type="subunit">
    <text evidence="4">Monomer.</text>
</comment>
<feature type="active site" description="Proton donor" evidence="10">
    <location>
        <position position="139"/>
    </location>
</feature>
<evidence type="ECO:0000256" key="13">
    <source>
        <dbReference type="RuleBase" id="RU610713"/>
    </source>
</evidence>
<evidence type="ECO:0000256" key="7">
    <source>
        <dbReference type="ARBA" id="ARBA00023157"/>
    </source>
</evidence>
<dbReference type="EC" id="3.2.1.35" evidence="13"/>